<feature type="repeat" description="LDL-receptor class B" evidence="18">
    <location>
        <begin position="125"/>
        <end position="167"/>
    </location>
</feature>
<keyword evidence="6" id="KW-0732">Signal</keyword>
<dbReference type="InterPro" id="IPR000033">
    <property type="entry name" value="LDLR_classB_rpt"/>
</dbReference>
<evidence type="ECO:0000256" key="5">
    <source>
        <dbReference type="ARBA" id="ARBA00022692"/>
    </source>
</evidence>
<dbReference type="Pfam" id="PF00057">
    <property type="entry name" value="Ldl_recept_a"/>
    <property type="match status" value="13"/>
</dbReference>
<comment type="similarity">
    <text evidence="2">Belongs to the LDLR family.</text>
</comment>
<dbReference type="Pfam" id="PF14670">
    <property type="entry name" value="FXa_inhibition"/>
    <property type="match status" value="2"/>
</dbReference>
<feature type="disulfide bond" evidence="17">
    <location>
        <begin position="1317"/>
        <end position="1329"/>
    </location>
</feature>
<feature type="disulfide bond" evidence="17">
    <location>
        <begin position="1492"/>
        <end position="1504"/>
    </location>
</feature>
<name>A0ABY6KTQ4_9ARAC</name>
<keyword evidence="12" id="KW-0675">Receptor</keyword>
<evidence type="ECO:0000313" key="20">
    <source>
        <dbReference type="EMBL" id="UYV70470.1"/>
    </source>
</evidence>
<feature type="disulfide bond" evidence="17">
    <location>
        <begin position="884"/>
        <end position="896"/>
    </location>
</feature>
<dbReference type="InterPro" id="IPR001881">
    <property type="entry name" value="EGF-like_Ca-bd_dom"/>
</dbReference>
<dbReference type="InterPro" id="IPR018097">
    <property type="entry name" value="EGF_Ca-bd_CS"/>
</dbReference>
<evidence type="ECO:0000256" key="15">
    <source>
        <dbReference type="ARBA" id="ARBA00037878"/>
    </source>
</evidence>
<evidence type="ECO:0000256" key="1">
    <source>
        <dbReference type="ARBA" id="ARBA00004479"/>
    </source>
</evidence>
<dbReference type="InterPro" id="IPR002172">
    <property type="entry name" value="LDrepeatLR_classA_rpt"/>
</dbReference>
<feature type="disulfide bond" evidence="17">
    <location>
        <begin position="932"/>
        <end position="950"/>
    </location>
</feature>
<feature type="disulfide bond" evidence="17">
    <location>
        <begin position="944"/>
        <end position="959"/>
    </location>
</feature>
<keyword evidence="9" id="KW-1133">Transmembrane helix</keyword>
<feature type="disulfide bond" evidence="17">
    <location>
        <begin position="1410"/>
        <end position="1422"/>
    </location>
</feature>
<feature type="repeat" description="LDL-receptor class B" evidence="18">
    <location>
        <begin position="1658"/>
        <end position="1700"/>
    </location>
</feature>
<feature type="repeat" description="LDL-receptor class B" evidence="18">
    <location>
        <begin position="661"/>
        <end position="701"/>
    </location>
</feature>
<dbReference type="InterPro" id="IPR009030">
    <property type="entry name" value="Growth_fac_rcpt_cys_sf"/>
</dbReference>
<protein>
    <recommendedName>
        <fullName evidence="19">EGF-like domain-containing protein</fullName>
    </recommendedName>
</protein>
<dbReference type="SUPFAM" id="SSF57196">
    <property type="entry name" value="EGF/Laminin"/>
    <property type="match status" value="3"/>
</dbReference>
<dbReference type="PROSITE" id="PS01209">
    <property type="entry name" value="LDLRA_1"/>
    <property type="match status" value="6"/>
</dbReference>
<feature type="repeat" description="LDL-receptor class B" evidence="18">
    <location>
        <begin position="392"/>
        <end position="435"/>
    </location>
</feature>
<evidence type="ECO:0000256" key="6">
    <source>
        <dbReference type="ARBA" id="ARBA00022729"/>
    </source>
</evidence>
<keyword evidence="5" id="KW-0812">Transmembrane</keyword>
<feature type="repeat" description="LDL-receptor class B" evidence="18">
    <location>
        <begin position="1744"/>
        <end position="1789"/>
    </location>
</feature>
<feature type="disulfide bond" evidence="17">
    <location>
        <begin position="1450"/>
        <end position="1462"/>
    </location>
</feature>
<feature type="domain" description="EGF-like" evidence="19">
    <location>
        <begin position="1528"/>
        <end position="1569"/>
    </location>
</feature>
<dbReference type="Gene3D" id="2.10.25.10">
    <property type="entry name" value="Laminin"/>
    <property type="match status" value="2"/>
</dbReference>
<feature type="repeat" description="LDL-receptor class B" evidence="18">
    <location>
        <begin position="749"/>
        <end position="790"/>
    </location>
</feature>
<dbReference type="PANTHER" id="PTHR22722:SF14">
    <property type="entry name" value="MEGALIN, ISOFORM A"/>
    <property type="match status" value="1"/>
</dbReference>
<feature type="disulfide bond" evidence="17">
    <location>
        <begin position="1324"/>
        <end position="1342"/>
    </location>
</feature>
<evidence type="ECO:0000259" key="19">
    <source>
        <dbReference type="PROSITE" id="PS50026"/>
    </source>
</evidence>
<feature type="disulfide bond" evidence="17">
    <location>
        <begin position="1499"/>
        <end position="1517"/>
    </location>
</feature>
<dbReference type="Gene3D" id="2.120.10.30">
    <property type="entry name" value="TolB, C-terminal domain"/>
    <property type="match status" value="4"/>
</dbReference>
<evidence type="ECO:0000256" key="4">
    <source>
        <dbReference type="ARBA" id="ARBA00022583"/>
    </source>
</evidence>
<dbReference type="SUPFAM" id="SSF57184">
    <property type="entry name" value="Growth factor receptor domain"/>
    <property type="match status" value="1"/>
</dbReference>
<gene>
    <name evidence="20" type="ORF">LAZ67_7003147</name>
</gene>
<feature type="disulfide bond" evidence="17">
    <location>
        <begin position="1944"/>
        <end position="1959"/>
    </location>
</feature>
<evidence type="ECO:0000256" key="9">
    <source>
        <dbReference type="ARBA" id="ARBA00022989"/>
    </source>
</evidence>
<dbReference type="Pfam" id="PF16472">
    <property type="entry name" value="DUF5050"/>
    <property type="match status" value="1"/>
</dbReference>
<dbReference type="SUPFAM" id="SSF63825">
    <property type="entry name" value="YWTD domain"/>
    <property type="match status" value="4"/>
</dbReference>
<dbReference type="Proteomes" id="UP001235939">
    <property type="component" value="Chromosome 07"/>
</dbReference>
<dbReference type="SMART" id="SM00179">
    <property type="entry name" value="EGF_CA"/>
    <property type="match status" value="2"/>
</dbReference>
<feature type="repeat" description="LDL-receptor class B" evidence="18">
    <location>
        <begin position="702"/>
        <end position="748"/>
    </location>
</feature>
<feature type="disulfide bond" evidence="17">
    <location>
        <begin position="971"/>
        <end position="989"/>
    </location>
</feature>
<reference evidence="20 21" key="1">
    <citation type="submission" date="2022-01" db="EMBL/GenBank/DDBJ databases">
        <title>A chromosomal length assembly of Cordylochernes scorpioides.</title>
        <authorList>
            <person name="Zeh D."/>
            <person name="Zeh J."/>
        </authorList>
    </citation>
    <scope>NUCLEOTIDE SEQUENCE [LARGE SCALE GENOMIC DNA]</scope>
    <source>
        <strain evidence="20">IN4F17</strain>
        <tissue evidence="20">Whole Body</tissue>
    </source>
</reference>
<evidence type="ECO:0000256" key="2">
    <source>
        <dbReference type="ARBA" id="ARBA00009939"/>
    </source>
</evidence>
<dbReference type="PROSITE" id="PS01187">
    <property type="entry name" value="EGF_CA"/>
    <property type="match status" value="1"/>
</dbReference>
<keyword evidence="11 17" id="KW-1015">Disulfide bond</keyword>
<sequence>MSGGNITKFLPDGLIGAPFILAFDWMGRNMYIGNRKASNFEVAKVDGDPIYRRIILSNDGTEVGVAKPKAAVVDPDAGKLYWLDEGGVGVPTKLGRVDMNGSNSKVLLKDRLYRPEALTIDLVNKRLYWSQSMNGIIESCNVDGQDRKTIVSENIARPQALALFNNRLYYLDAVYEKIVRVNLPDGSGSITMEDNAPGLVTMRVYSKKPVVDNHPCRGPSNGGCAHLCIPAGGNKRHCLCSTGYLPDGETSCKPYHSFAIVSELDKARGFSLEDHAEAMAPIAGPGHNILHLDVNVATNHIYWVEFSQGEKNGIYRINPDGSNLTHIISDGIGTNGIRGLAIDWISGNLYFTNVFPHETFIEVCWLDGSHRMILVKTTTDSPREIAVNPIKRYLYWIDYGQFPKIERALLDGSNRTSIVVTGISNPRDLTIDIETHDVYWVDSREDAIQRVSFSGGKRQYVRRNLPNPMGVAIHGSNVYWVDRNLRTIYRASKLIENNITQFDSIKSDLDTLRDIVIFDSSNQPQGESPCKIADGSRICDQLCFAMPSGVTPSWKCSCASGILGPDQKNCTDLKEYLVLTTRREIRSLHLDPSHTGTPFPPKTNLTNVVGLDYDYADGVLIYSQIRPDGSISMVNLTTGKTKVIVATGVNPEGVAYDWTVKKIYWTDSVNRSIYAMELDGTKQVMITRVERPRAIVLDPCAGYMYFTDWGRFGNAGRIYRSTLAGNNKTALVDEDLIQPSGLALDYDDQKLYWTDALREKIERANMDGSNREILVTATIYPFALTVFGNYIYWTDLQLRGVYRAEKHTGAGMIEMVKRLEESPRNIHVYSMDRQKCNQSVCALNNGGCSHSCHQAPNSTIECLCPEGQKVANEGRMCLSENVTCSDNKFACANGKCIPRMWVCDGDDDCGDRTDENSTFCAVHTCSPSEFKCENGRCIFKTWQCDHENDCGDGSDEVDCDYPPCADGEFTCANRRCISRGQLCNGINDCKDNVTSDESADQCATAMNRTCPGNHLRCNATNICVEPYWLCDGDNDCGDGSDENSFLCSQRSCPPNSFRSDRSVHPDHNTGQLRWWWCLVHGTDRSVHPDLNTGQLRWWWCLVHGADRSVHPDLNTGQLRWWWCLVHGADRSVHPDHNTGQLRWWWCLVHGTDQIDRSVHPDLNTGQLRWWCLVHGTDQIGPCTLITIPANSGGGGVMSMERIRSVHRSVHPDLNTGQLRWWCLVHGTDQIGPCTLITIPANSGGGGVMSMERIRSVRIYNTGWIHIYLTVYMTGYLHLSRCPNHRCIPATWYCDGENDCGDGMDEPKEYCKSEKRTCFGDLFTCDNGNCIPRIYICDGDNDCMDNSDEDERHQCDTRDCDPDKEYTCRGNRQWGRATCIPKRWVCDGDPDCVDGADENSTLNHCPPPEPCADDLFQCNNGRCISKEWLCDHDNDCSDGSDEPKNCTFPACKAEEFGCRNAKCVRSVYRCDGEDDCGDNSDEVNCPQDQKAKCPADQFTCDNQQCIAMDKVCNKQLDCTDGSDESPHCNIDECARLEDNQCEHVCIDTPTSFKCACNPGYELMNDKKACRDVDECITKPASCPQYCFNTPGSFYCKCNETYYEREGDGHTCKRKDGTKPYIIFSNRYYLRNLSEDGTIYNLVKMNLKNVVALDFDYREAKMYYCDVGNKTIHRINIDGTGEELLVRHDTHGLEGLAVDWVAKKLYWLDRTSKHLDVSELNGTLRKTLLSRYISDPRAIAVHPGIGYLFYTDWGHHSYIARIGMDGTNFTRIITYENKLVWPNALTIDYFAEKIYWADAHLDYIEFAEYDGSRRHRILQGKSVPHVFALTVLDEWLYWTDWNMKAVYRANKLNGEHLEVLRNTSHRPYDIQVYHPIRQLPYHNPCSENNGGCSHLCLIGPGGVKRCKCPNDFYLLADEHNCIANCTAGQHRCGLPDDRCIPVFWRCDGSHDCHDGSDEVGCRLDRDAILPAAKYKIYGFFVGVEMEGVELTMSSTSLPQFVCKAGQFQCHNNQTCISRIRLCDGTKDCTDGSDEVFCDLPCGELSFKCKSTGRCISSTWSCDGDNDCPDGSDEDPAVCRKLPAIQIITRGSVEGWSKLLVFDHCDPGFKSRIGYFFLI</sequence>
<dbReference type="PROSITE" id="PS50026">
    <property type="entry name" value="EGF_3"/>
    <property type="match status" value="1"/>
</dbReference>
<feature type="repeat" description="LDL-receptor class B" evidence="18">
    <location>
        <begin position="1701"/>
        <end position="1743"/>
    </location>
</feature>
<comment type="caution">
    <text evidence="16">Lacks conserved residue(s) required for the propagation of feature annotation.</text>
</comment>
<feature type="disulfide bond" evidence="17">
    <location>
        <begin position="1281"/>
        <end position="1299"/>
    </location>
</feature>
<dbReference type="PANTHER" id="PTHR22722">
    <property type="entry name" value="LOW-DENSITY LIPOPROTEIN RECEPTOR-RELATED PROTEIN 2-RELATED"/>
    <property type="match status" value="1"/>
</dbReference>
<feature type="repeat" description="LDL-receptor class B" evidence="18">
    <location>
        <begin position="1790"/>
        <end position="1833"/>
    </location>
</feature>
<evidence type="ECO:0000256" key="10">
    <source>
        <dbReference type="ARBA" id="ARBA00023136"/>
    </source>
</evidence>
<evidence type="ECO:0000313" key="21">
    <source>
        <dbReference type="Proteomes" id="UP001235939"/>
    </source>
</evidence>
<evidence type="ECO:0000256" key="16">
    <source>
        <dbReference type="PROSITE-ProRule" id="PRU00076"/>
    </source>
</evidence>
<keyword evidence="3 16" id="KW-0245">EGF-like domain</keyword>
<dbReference type="CDD" id="cd00112">
    <property type="entry name" value="LDLa"/>
    <property type="match status" value="12"/>
</dbReference>
<keyword evidence="4" id="KW-0254">Endocytosis</keyword>
<feature type="disulfide bond" evidence="17">
    <location>
        <begin position="891"/>
        <end position="909"/>
    </location>
</feature>
<dbReference type="InterPro" id="IPR051221">
    <property type="entry name" value="LDLR-related"/>
</dbReference>
<dbReference type="Pfam" id="PF24468">
    <property type="entry name" value="EGF_LRP2"/>
    <property type="match status" value="1"/>
</dbReference>
<dbReference type="PROSITE" id="PS50068">
    <property type="entry name" value="LDLRA_2"/>
    <property type="match status" value="13"/>
</dbReference>
<dbReference type="InterPro" id="IPR036055">
    <property type="entry name" value="LDL_receptor-like_sf"/>
</dbReference>
<comment type="subcellular location">
    <subcellularLocation>
        <location evidence="15">Membrane</location>
        <location evidence="15">Coated pit</location>
    </subcellularLocation>
    <subcellularLocation>
        <location evidence="1">Membrane</location>
        <topology evidence="1">Single-pass type I membrane protein</topology>
    </subcellularLocation>
</comment>
<dbReference type="SUPFAM" id="SSF57424">
    <property type="entry name" value="LDL receptor-like module"/>
    <property type="match status" value="13"/>
</dbReference>
<dbReference type="InterPro" id="IPR000152">
    <property type="entry name" value="EGF-type_Asp/Asn_hydroxyl_site"/>
</dbReference>
<feature type="disulfide bond" evidence="17">
    <location>
        <begin position="1417"/>
        <end position="1435"/>
    </location>
</feature>
<feature type="repeat" description="LDL-receptor class B" evidence="18">
    <location>
        <begin position="78"/>
        <end position="124"/>
    </location>
</feature>
<dbReference type="SMART" id="SM00181">
    <property type="entry name" value="EGF"/>
    <property type="match status" value="9"/>
</dbReference>
<evidence type="ECO:0000256" key="13">
    <source>
        <dbReference type="ARBA" id="ARBA00023176"/>
    </source>
</evidence>
<evidence type="ECO:0000256" key="3">
    <source>
        <dbReference type="ARBA" id="ARBA00022536"/>
    </source>
</evidence>
<feature type="disulfide bond" evidence="17">
    <location>
        <begin position="925"/>
        <end position="937"/>
    </location>
</feature>
<dbReference type="PRINTS" id="PR00261">
    <property type="entry name" value="LDLRECEPTOR"/>
</dbReference>
<evidence type="ECO:0000256" key="7">
    <source>
        <dbReference type="ARBA" id="ARBA00022737"/>
    </source>
</evidence>
<organism evidence="20 21">
    <name type="scientific">Cordylochernes scorpioides</name>
    <dbReference type="NCBI Taxonomy" id="51811"/>
    <lineage>
        <taxon>Eukaryota</taxon>
        <taxon>Metazoa</taxon>
        <taxon>Ecdysozoa</taxon>
        <taxon>Arthropoda</taxon>
        <taxon>Chelicerata</taxon>
        <taxon>Arachnida</taxon>
        <taxon>Pseudoscorpiones</taxon>
        <taxon>Cheliferoidea</taxon>
        <taxon>Chernetidae</taxon>
        <taxon>Cordylochernes</taxon>
    </lineage>
</organism>
<keyword evidence="14" id="KW-0325">Glycoprotein</keyword>
<keyword evidence="10" id="KW-0472">Membrane</keyword>
<keyword evidence="8" id="KW-0106">Calcium</keyword>
<keyword evidence="13" id="KW-0168">Coated pit</keyword>
<dbReference type="InterPro" id="IPR032485">
    <property type="entry name" value="LRP1-like_beta_prop"/>
</dbReference>
<dbReference type="PROSITE" id="PS01186">
    <property type="entry name" value="EGF_2"/>
    <property type="match status" value="1"/>
</dbReference>
<evidence type="ECO:0000256" key="12">
    <source>
        <dbReference type="ARBA" id="ARBA00023170"/>
    </source>
</evidence>
<proteinExistence type="inferred from homology"/>
<feature type="repeat" description="LDL-receptor class B" evidence="18">
    <location>
        <begin position="436"/>
        <end position="477"/>
    </location>
</feature>
<dbReference type="SMART" id="SM00135">
    <property type="entry name" value="LY"/>
    <property type="match status" value="19"/>
</dbReference>
<evidence type="ECO:0000256" key="11">
    <source>
        <dbReference type="ARBA" id="ARBA00023157"/>
    </source>
</evidence>
<feature type="disulfide bond" evidence="17">
    <location>
        <begin position="1469"/>
        <end position="1484"/>
    </location>
</feature>
<dbReference type="InterPro" id="IPR023415">
    <property type="entry name" value="LDLR_class-A_CS"/>
</dbReference>
<dbReference type="EMBL" id="CP092869">
    <property type="protein sequence ID" value="UYV70470.1"/>
    <property type="molecule type" value="Genomic_DNA"/>
</dbReference>
<evidence type="ECO:0000256" key="8">
    <source>
        <dbReference type="ARBA" id="ARBA00022837"/>
    </source>
</evidence>
<dbReference type="InterPro" id="IPR011042">
    <property type="entry name" value="6-blade_b-propeller_TolB-like"/>
</dbReference>
<dbReference type="Pfam" id="PF07645">
    <property type="entry name" value="EGF_CA"/>
    <property type="match status" value="1"/>
</dbReference>
<feature type="disulfide bond" evidence="17">
    <location>
        <begin position="1457"/>
        <end position="1475"/>
    </location>
</feature>
<dbReference type="InterPro" id="IPR056588">
    <property type="entry name" value="EGF_LRP2"/>
</dbReference>
<keyword evidence="7" id="KW-0677">Repeat</keyword>
<evidence type="ECO:0000256" key="18">
    <source>
        <dbReference type="PROSITE-ProRule" id="PRU00461"/>
    </source>
</evidence>
<dbReference type="Gene3D" id="4.10.400.10">
    <property type="entry name" value="Low-density Lipoprotein Receptor"/>
    <property type="match status" value="13"/>
</dbReference>
<feature type="disulfide bond" evidence="17">
    <location>
        <begin position="964"/>
        <end position="976"/>
    </location>
</feature>
<accession>A0ABY6KTQ4</accession>
<dbReference type="PROSITE" id="PS51120">
    <property type="entry name" value="LDLRB"/>
    <property type="match status" value="11"/>
</dbReference>
<dbReference type="Pfam" id="PF00058">
    <property type="entry name" value="Ldl_recept_b"/>
    <property type="match status" value="5"/>
</dbReference>
<evidence type="ECO:0000256" key="17">
    <source>
        <dbReference type="PROSITE-ProRule" id="PRU00124"/>
    </source>
</evidence>
<feature type="disulfide bond" evidence="17">
    <location>
        <begin position="2020"/>
        <end position="2035"/>
    </location>
</feature>
<dbReference type="InterPro" id="IPR000742">
    <property type="entry name" value="EGF"/>
</dbReference>
<keyword evidence="21" id="KW-1185">Reference proteome</keyword>
<dbReference type="PROSITE" id="PS00010">
    <property type="entry name" value="ASX_HYDROXYL"/>
    <property type="match status" value="1"/>
</dbReference>
<dbReference type="SMART" id="SM00192">
    <property type="entry name" value="LDLa"/>
    <property type="match status" value="13"/>
</dbReference>
<evidence type="ECO:0000256" key="14">
    <source>
        <dbReference type="ARBA" id="ARBA00023180"/>
    </source>
</evidence>
<dbReference type="InterPro" id="IPR049883">
    <property type="entry name" value="NOTCH1_EGF-like"/>
</dbReference>